<evidence type="ECO:0000259" key="1">
    <source>
        <dbReference type="Pfam" id="PF01370"/>
    </source>
</evidence>
<evidence type="ECO:0000313" key="3">
    <source>
        <dbReference type="Proteomes" id="UP000179284"/>
    </source>
</evidence>
<accession>A0A1D9NZD1</accession>
<sequence length="302" mass="33127">MKTAVVTGAFGFAGANLTEALLDSDYKVYAIGRKGSLHNSRFKESDKLSILLLGMDEYDQIAGLMDPSDVTGKDVIIFHLAWGGGRDDFDAQYSNIEGSLKAMDSAISLKEKAQSVRFVGIGSQAEYGVKSDKAEITENMSLEPFSAYGASKAAAYYLLKKKAEISEIQFIWGRIFSLIGKYEPEGRMLPDLVKKLKDGQEVNLSSCEQYWDYLDAVDAAGAIMALGERGASGEAYNIANGKYDLLKNFVLEVADHLGADRALLHFGKRADPFVSLRPSVQKIKRDTGWEASTPLIDSIKQY</sequence>
<dbReference type="RefSeq" id="WP_071175387.1">
    <property type="nucleotide sequence ID" value="NZ_CP017831.1"/>
</dbReference>
<dbReference type="Gene3D" id="3.40.50.720">
    <property type="entry name" value="NAD(P)-binding Rossmann-like Domain"/>
    <property type="match status" value="1"/>
</dbReference>
<proteinExistence type="predicted"/>
<dbReference type="InterPro" id="IPR050177">
    <property type="entry name" value="Lipid_A_modif_metabolic_enz"/>
</dbReference>
<dbReference type="PANTHER" id="PTHR43245">
    <property type="entry name" value="BIFUNCTIONAL POLYMYXIN RESISTANCE PROTEIN ARNA"/>
    <property type="match status" value="1"/>
</dbReference>
<dbReference type="AlphaFoldDB" id="A0A1D9NZD1"/>
<feature type="domain" description="NAD-dependent epimerase/dehydratase" evidence="1">
    <location>
        <begin position="5"/>
        <end position="239"/>
    </location>
</feature>
<dbReference type="EMBL" id="CP017831">
    <property type="protein sequence ID" value="AOZ95623.1"/>
    <property type="molecule type" value="Genomic_DNA"/>
</dbReference>
<keyword evidence="3" id="KW-1185">Reference proteome</keyword>
<dbReference type="PANTHER" id="PTHR43245:SF13">
    <property type="entry name" value="UDP-D-APIOSE_UDP-D-XYLOSE SYNTHASE 2"/>
    <property type="match status" value="1"/>
</dbReference>
<dbReference type="InterPro" id="IPR036291">
    <property type="entry name" value="NAD(P)-bd_dom_sf"/>
</dbReference>
<name>A0A1D9NZD1_9FIRM</name>
<dbReference type="Proteomes" id="UP000179284">
    <property type="component" value="Chromosome I"/>
</dbReference>
<dbReference type="InterPro" id="IPR001509">
    <property type="entry name" value="Epimerase_deHydtase"/>
</dbReference>
<dbReference type="CDD" id="cd08946">
    <property type="entry name" value="SDR_e"/>
    <property type="match status" value="1"/>
</dbReference>
<protein>
    <submittedName>
        <fullName evidence="2">NAD dependent epimerase/dehydratase</fullName>
    </submittedName>
</protein>
<dbReference type="KEGG" id="bhu:bhn_I0589"/>
<organism evidence="2 3">
    <name type="scientific">Butyrivibrio hungatei</name>
    <dbReference type="NCBI Taxonomy" id="185008"/>
    <lineage>
        <taxon>Bacteria</taxon>
        <taxon>Bacillati</taxon>
        <taxon>Bacillota</taxon>
        <taxon>Clostridia</taxon>
        <taxon>Lachnospirales</taxon>
        <taxon>Lachnospiraceae</taxon>
        <taxon>Butyrivibrio</taxon>
    </lineage>
</organism>
<dbReference type="Pfam" id="PF01370">
    <property type="entry name" value="Epimerase"/>
    <property type="match status" value="1"/>
</dbReference>
<evidence type="ECO:0000313" key="2">
    <source>
        <dbReference type="EMBL" id="AOZ95623.1"/>
    </source>
</evidence>
<reference evidence="3" key="1">
    <citation type="submission" date="2016-10" db="EMBL/GenBank/DDBJ databases">
        <title>The complete genome sequence of the rumen bacterium Butyrivibrio hungatei MB2003.</title>
        <authorList>
            <person name="Palevich N."/>
            <person name="Kelly W.J."/>
            <person name="Leahy S.C."/>
            <person name="Altermann E."/>
            <person name="Rakonjac J."/>
            <person name="Attwood G.T."/>
        </authorList>
    </citation>
    <scope>NUCLEOTIDE SEQUENCE [LARGE SCALE GENOMIC DNA]</scope>
    <source>
        <strain evidence="3">MB2003</strain>
    </source>
</reference>
<dbReference type="OrthoDB" id="9789543at2"/>
<dbReference type="SUPFAM" id="SSF51735">
    <property type="entry name" value="NAD(P)-binding Rossmann-fold domains"/>
    <property type="match status" value="1"/>
</dbReference>
<gene>
    <name evidence="2" type="ORF">bhn_I0589</name>
</gene>